<feature type="compositionally biased region" description="Basic residues" evidence="1">
    <location>
        <begin position="149"/>
        <end position="164"/>
    </location>
</feature>
<evidence type="ECO:0000313" key="3">
    <source>
        <dbReference type="EMBL" id="CAF4349950.1"/>
    </source>
</evidence>
<reference evidence="2" key="1">
    <citation type="submission" date="2021-02" db="EMBL/GenBank/DDBJ databases">
        <authorList>
            <person name="Nowell W R."/>
        </authorList>
    </citation>
    <scope>NUCLEOTIDE SEQUENCE</scope>
</reference>
<dbReference type="EMBL" id="CAJOBA010064106">
    <property type="protein sequence ID" value="CAF4349950.1"/>
    <property type="molecule type" value="Genomic_DNA"/>
</dbReference>
<feature type="non-terminal residue" evidence="2">
    <location>
        <position position="232"/>
    </location>
</feature>
<feature type="compositionally biased region" description="Low complexity" evidence="1">
    <location>
        <begin position="98"/>
        <end position="110"/>
    </location>
</feature>
<feature type="compositionally biased region" description="Basic and acidic residues" evidence="1">
    <location>
        <begin position="135"/>
        <end position="148"/>
    </location>
</feature>
<feature type="region of interest" description="Disordered" evidence="1">
    <location>
        <begin position="96"/>
        <end position="232"/>
    </location>
</feature>
<feature type="compositionally biased region" description="Polar residues" evidence="1">
    <location>
        <begin position="181"/>
        <end position="208"/>
    </location>
</feature>
<gene>
    <name evidence="2" type="ORF">OVA965_LOCUS39684</name>
    <name evidence="3" type="ORF">TMI583_LOCUS41021</name>
</gene>
<evidence type="ECO:0000313" key="4">
    <source>
        <dbReference type="Proteomes" id="UP000677228"/>
    </source>
</evidence>
<dbReference type="Proteomes" id="UP000677228">
    <property type="component" value="Unassembled WGS sequence"/>
</dbReference>
<proteinExistence type="predicted"/>
<organism evidence="2 4">
    <name type="scientific">Didymodactylos carnosus</name>
    <dbReference type="NCBI Taxonomy" id="1234261"/>
    <lineage>
        <taxon>Eukaryota</taxon>
        <taxon>Metazoa</taxon>
        <taxon>Spiralia</taxon>
        <taxon>Gnathifera</taxon>
        <taxon>Rotifera</taxon>
        <taxon>Eurotatoria</taxon>
        <taxon>Bdelloidea</taxon>
        <taxon>Philodinida</taxon>
        <taxon>Philodinidae</taxon>
        <taxon>Didymodactylos</taxon>
    </lineage>
</organism>
<dbReference type="EMBL" id="CAJNOK010041537">
    <property type="protein sequence ID" value="CAF1558649.1"/>
    <property type="molecule type" value="Genomic_DNA"/>
</dbReference>
<name>A0A8S2FU20_9BILA</name>
<feature type="compositionally biased region" description="Polar residues" evidence="1">
    <location>
        <begin position="120"/>
        <end position="132"/>
    </location>
</feature>
<evidence type="ECO:0000313" key="2">
    <source>
        <dbReference type="EMBL" id="CAF1558649.1"/>
    </source>
</evidence>
<dbReference type="AlphaFoldDB" id="A0A8S2FU20"/>
<comment type="caution">
    <text evidence="2">The sequence shown here is derived from an EMBL/GenBank/DDBJ whole genome shotgun (WGS) entry which is preliminary data.</text>
</comment>
<accession>A0A8S2FU20</accession>
<sequence>MQKNIPIYNSSRMTPTTYSIAPENHQHQQQILTSNACLAYFLYRTDIDDYKPRTLTQTLETVLSRTKSRGLKVRLSLQDEETRGYFGQLKIGRKTWKSSSMHSKNSSRNNDMIRFKYSPPETTTTMTQQNISVEKPSRVENWLNDKNHPSNRKAPRHASSSKRRNSNEKLKTTTKRSTLTIMSPSETSIGRTQVIKNHTHNALSTPKPNSIRLVTRSEFDTGAASPTTTTTP</sequence>
<dbReference type="Proteomes" id="UP000682733">
    <property type="component" value="Unassembled WGS sequence"/>
</dbReference>
<protein>
    <submittedName>
        <fullName evidence="2">Uncharacterized protein</fullName>
    </submittedName>
</protein>
<evidence type="ECO:0000256" key="1">
    <source>
        <dbReference type="SAM" id="MobiDB-lite"/>
    </source>
</evidence>